<feature type="transmembrane region" description="Helical" evidence="2">
    <location>
        <begin position="21"/>
        <end position="43"/>
    </location>
</feature>
<dbReference type="InterPro" id="IPR036259">
    <property type="entry name" value="MFS_trans_sf"/>
</dbReference>
<feature type="region of interest" description="Disordered" evidence="1">
    <location>
        <begin position="137"/>
        <end position="285"/>
    </location>
</feature>
<feature type="transmembrane region" description="Helical" evidence="2">
    <location>
        <begin position="474"/>
        <end position="495"/>
    </location>
</feature>
<feature type="transmembrane region" description="Helical" evidence="2">
    <location>
        <begin position="359"/>
        <end position="379"/>
    </location>
</feature>
<protein>
    <submittedName>
        <fullName evidence="3">Uncharacterized protein</fullName>
    </submittedName>
</protein>
<comment type="caution">
    <text evidence="3">The sequence shown here is derived from an EMBL/GenBank/DDBJ whole genome shotgun (WGS) entry which is preliminary data.</text>
</comment>
<feature type="compositionally biased region" description="Basic and acidic residues" evidence="1">
    <location>
        <begin position="264"/>
        <end position="285"/>
    </location>
</feature>
<dbReference type="Proteomes" id="UP000324222">
    <property type="component" value="Unassembled WGS sequence"/>
</dbReference>
<name>A0A5B7D616_PORTR</name>
<feature type="transmembrane region" description="Helical" evidence="2">
    <location>
        <begin position="385"/>
        <end position="406"/>
    </location>
</feature>
<evidence type="ECO:0000313" key="4">
    <source>
        <dbReference type="Proteomes" id="UP000324222"/>
    </source>
</evidence>
<dbReference type="SUPFAM" id="SSF103473">
    <property type="entry name" value="MFS general substrate transporter"/>
    <property type="match status" value="1"/>
</dbReference>
<feature type="transmembrane region" description="Helical" evidence="2">
    <location>
        <begin position="86"/>
        <end position="105"/>
    </location>
</feature>
<keyword evidence="2" id="KW-0472">Membrane</keyword>
<dbReference type="EMBL" id="VSRR010000527">
    <property type="protein sequence ID" value="MPC16699.1"/>
    <property type="molecule type" value="Genomic_DNA"/>
</dbReference>
<proteinExistence type="predicted"/>
<evidence type="ECO:0000313" key="3">
    <source>
        <dbReference type="EMBL" id="MPC16699.1"/>
    </source>
</evidence>
<organism evidence="3 4">
    <name type="scientific">Portunus trituberculatus</name>
    <name type="common">Swimming crab</name>
    <name type="synonym">Neptunus trituberculatus</name>
    <dbReference type="NCBI Taxonomy" id="210409"/>
    <lineage>
        <taxon>Eukaryota</taxon>
        <taxon>Metazoa</taxon>
        <taxon>Ecdysozoa</taxon>
        <taxon>Arthropoda</taxon>
        <taxon>Crustacea</taxon>
        <taxon>Multicrustacea</taxon>
        <taxon>Malacostraca</taxon>
        <taxon>Eumalacostraca</taxon>
        <taxon>Eucarida</taxon>
        <taxon>Decapoda</taxon>
        <taxon>Pleocyemata</taxon>
        <taxon>Brachyura</taxon>
        <taxon>Eubrachyura</taxon>
        <taxon>Portunoidea</taxon>
        <taxon>Portunidae</taxon>
        <taxon>Portuninae</taxon>
        <taxon>Portunus</taxon>
    </lineage>
</organism>
<gene>
    <name evidence="3" type="ORF">E2C01_009529</name>
</gene>
<dbReference type="AlphaFoldDB" id="A0A5B7D616"/>
<accession>A0A5B7D616</accession>
<feature type="compositionally biased region" description="Polar residues" evidence="1">
    <location>
        <begin position="137"/>
        <end position="166"/>
    </location>
</feature>
<feature type="transmembrane region" description="Helical" evidence="2">
    <location>
        <begin position="292"/>
        <end position="312"/>
    </location>
</feature>
<evidence type="ECO:0000256" key="1">
    <source>
        <dbReference type="SAM" id="MobiDB-lite"/>
    </source>
</evidence>
<keyword evidence="2" id="KW-0812">Transmembrane</keyword>
<feature type="transmembrane region" description="Helical" evidence="2">
    <location>
        <begin position="55"/>
        <end position="74"/>
    </location>
</feature>
<sequence length="543" mass="58487">MGKGLGAGEGTGKGVKGGWRVNAFLLLLTGWQAVLLPWSPLILRDAGFSATSVGVLSGGTTMAATLGVIVCLRAMRRSRSGAVRRLLLWLLLATAILLQGSGVGFELRHLSQGGVMSSCVNGWLFAPASSLSILNNTSTPTTPHFPKTASTEQAHGLSSGTIIATSPSPPQHNDSHEAGSVPHNTDSFTIDRKLNDQESLPFSYNPRYLPLNHPSDTIRDPYDGKSQYQDDGLYDIDSRHTFYRRSRRDLTKPENPVPPATIPAKEKKPELNDAPEKKQNSSEEMKSDSVKVIVAVLLVLGGLAGAGIEAGVAQLWHCIVHGYDESGVSQDVLQRTISHTFHLSTYGSHKTWTGITSGGWTMGAGVVSILACFAGIGGGGYGGLLVVHLSLGVAALLFLLVLPVPYGSIDPPRTRRPLSLYLDDEPVAPPRYDSRGDQEREAWASWWCWRLGLSIGAAMWGVGVSGSDDRVQPMVLLATIAAAIFASSLCMTAVLSSRNSRTRRRVYHTLDLDIANDEVDEEEDDATEDDWLVKRAKKEGLTL</sequence>
<keyword evidence="4" id="KW-1185">Reference proteome</keyword>
<reference evidence="3 4" key="1">
    <citation type="submission" date="2019-05" db="EMBL/GenBank/DDBJ databases">
        <title>Another draft genome of Portunus trituberculatus and its Hox gene families provides insights of decapod evolution.</title>
        <authorList>
            <person name="Jeong J.-H."/>
            <person name="Song I."/>
            <person name="Kim S."/>
            <person name="Choi T."/>
            <person name="Kim D."/>
            <person name="Ryu S."/>
            <person name="Kim W."/>
        </authorList>
    </citation>
    <scope>NUCLEOTIDE SEQUENCE [LARGE SCALE GENOMIC DNA]</scope>
    <source>
        <tissue evidence="3">Muscle</tissue>
    </source>
</reference>
<evidence type="ECO:0000256" key="2">
    <source>
        <dbReference type="SAM" id="Phobius"/>
    </source>
</evidence>
<keyword evidence="2" id="KW-1133">Transmembrane helix</keyword>
<dbReference type="OrthoDB" id="6381107at2759"/>